<reference evidence="1" key="1">
    <citation type="journal article" date="2020" name="BMC Genomics">
        <title>Correction to: Identification and distribution of gene clusters required for synthesis of sphingolipid metabolism inhibitors in diverse species of the filamentous fungus Fusarium.</title>
        <authorList>
            <person name="Kim H.S."/>
            <person name="Lohmar J.M."/>
            <person name="Busman M."/>
            <person name="Brown D.W."/>
            <person name="Naumann T.A."/>
            <person name="Divon H.H."/>
            <person name="Lysoe E."/>
            <person name="Uhlig S."/>
            <person name="Proctor R.H."/>
        </authorList>
    </citation>
    <scope>NUCLEOTIDE SEQUENCE</scope>
    <source>
        <strain evidence="1">NRRL 45417</strain>
    </source>
</reference>
<sequence>MAIHAGKEPFFALSVLEKSLAVLASALEKIRVDVFDLGQSHADLAGRFLELSQMLDAPIQGGDLASTQVIANRRDEASVQLDGLILEIRKHPGFSDWLEPSSADGIRAAAIFGPIVVVNLSKFRCDAILVEKHQIRPSSLPNLTNDKMNEKESQISLASPYMLEWLWNVTANPILQALGIEGQSNSPSPWY</sequence>
<dbReference type="OrthoDB" id="9991317at2759"/>
<accession>A0A8H4X4Z7</accession>
<protein>
    <submittedName>
        <fullName evidence="1">Uncharacterized protein</fullName>
    </submittedName>
</protein>
<dbReference type="AlphaFoldDB" id="A0A8H4X4Z7"/>
<organism evidence="1 2">
    <name type="scientific">Fusarium gaditjirri</name>
    <dbReference type="NCBI Taxonomy" id="282569"/>
    <lineage>
        <taxon>Eukaryota</taxon>
        <taxon>Fungi</taxon>
        <taxon>Dikarya</taxon>
        <taxon>Ascomycota</taxon>
        <taxon>Pezizomycotina</taxon>
        <taxon>Sordariomycetes</taxon>
        <taxon>Hypocreomycetidae</taxon>
        <taxon>Hypocreales</taxon>
        <taxon>Nectriaceae</taxon>
        <taxon>Fusarium</taxon>
        <taxon>Fusarium nisikadoi species complex</taxon>
    </lineage>
</organism>
<dbReference type="Proteomes" id="UP000604273">
    <property type="component" value="Unassembled WGS sequence"/>
</dbReference>
<dbReference type="EMBL" id="JABFAI010000007">
    <property type="protein sequence ID" value="KAF4961201.1"/>
    <property type="molecule type" value="Genomic_DNA"/>
</dbReference>
<comment type="caution">
    <text evidence="1">The sequence shown here is derived from an EMBL/GenBank/DDBJ whole genome shotgun (WGS) entry which is preliminary data.</text>
</comment>
<proteinExistence type="predicted"/>
<gene>
    <name evidence="1" type="ORF">FGADI_438</name>
</gene>
<name>A0A8H4X4Z7_9HYPO</name>
<keyword evidence="2" id="KW-1185">Reference proteome</keyword>
<evidence type="ECO:0000313" key="2">
    <source>
        <dbReference type="Proteomes" id="UP000604273"/>
    </source>
</evidence>
<reference evidence="1" key="2">
    <citation type="submission" date="2020-05" db="EMBL/GenBank/DDBJ databases">
        <authorList>
            <person name="Kim H.-S."/>
            <person name="Proctor R.H."/>
            <person name="Brown D.W."/>
        </authorList>
    </citation>
    <scope>NUCLEOTIDE SEQUENCE</scope>
    <source>
        <strain evidence="1">NRRL 45417</strain>
    </source>
</reference>
<evidence type="ECO:0000313" key="1">
    <source>
        <dbReference type="EMBL" id="KAF4961201.1"/>
    </source>
</evidence>